<name>A0A523XL20_UNCT6</name>
<dbReference type="AlphaFoldDB" id="A0A523XL20"/>
<evidence type="ECO:0000313" key="1">
    <source>
        <dbReference type="EMBL" id="TET79998.1"/>
    </source>
</evidence>
<evidence type="ECO:0000313" key="2">
    <source>
        <dbReference type="Proteomes" id="UP000315534"/>
    </source>
</evidence>
<accession>A0A523XL20</accession>
<evidence type="ECO:0008006" key="3">
    <source>
        <dbReference type="Google" id="ProtNLM"/>
    </source>
</evidence>
<comment type="caution">
    <text evidence="1">The sequence shown here is derived from an EMBL/GenBank/DDBJ whole genome shotgun (WGS) entry which is preliminary data.</text>
</comment>
<dbReference type="EMBL" id="SOIP01000379">
    <property type="protein sequence ID" value="TET79998.1"/>
    <property type="molecule type" value="Genomic_DNA"/>
</dbReference>
<sequence length="213" mass="23831">MNRMYSVVILACVLISVSCKQRAEENGWVQFDLYGTTYTINERQFTIRANPLFGDGEKVKTVKKGERINFEFRLGPTEARAKKEIEATGKELEQLAEGNIPEGEGISSFDAIWFVETVDPIGSLEKPISYGTPGLNLGTFTLTINVGGDMLIHPDPTHGCWVIIEELTDDRVKGRFGGTFELTSHDDMGPLGEQVEIDDGVFDAPFKKLYRYR</sequence>
<dbReference type="PROSITE" id="PS51257">
    <property type="entry name" value="PROKAR_LIPOPROTEIN"/>
    <property type="match status" value="1"/>
</dbReference>
<organism evidence="1 2">
    <name type="scientific">candidate division TA06 bacterium</name>
    <dbReference type="NCBI Taxonomy" id="2250710"/>
    <lineage>
        <taxon>Bacteria</taxon>
        <taxon>Bacteria division TA06</taxon>
    </lineage>
</organism>
<dbReference type="Proteomes" id="UP000315534">
    <property type="component" value="Unassembled WGS sequence"/>
</dbReference>
<protein>
    <recommendedName>
        <fullName evidence="3">Lipoprotein</fullName>
    </recommendedName>
</protein>
<reference evidence="1 2" key="1">
    <citation type="submission" date="2019-03" db="EMBL/GenBank/DDBJ databases">
        <title>Metabolic potential of uncultured bacteria and archaea associated with petroleum seepage in deep-sea sediments.</title>
        <authorList>
            <person name="Dong X."/>
            <person name="Hubert C."/>
        </authorList>
    </citation>
    <scope>NUCLEOTIDE SEQUENCE [LARGE SCALE GENOMIC DNA]</scope>
    <source>
        <strain evidence="1">E29_bin36</strain>
    </source>
</reference>
<proteinExistence type="predicted"/>
<gene>
    <name evidence="1" type="ORF">E3J38_06440</name>
</gene>